<keyword evidence="4" id="KW-1185">Reference proteome</keyword>
<dbReference type="AlphaFoldDB" id="A0A7G5EBM8"/>
<gene>
    <name evidence="3" type="ORF">HS961_00305</name>
</gene>
<evidence type="ECO:0000259" key="2">
    <source>
        <dbReference type="PROSITE" id="PS00662"/>
    </source>
</evidence>
<reference evidence="3 4" key="1">
    <citation type="journal article" date="2020" name="G3 (Bethesda)">
        <title>CeMbio - The Caenorhabditis elegans Microbiome Resource.</title>
        <authorList>
            <person name="Dirksen P."/>
            <person name="Assie A."/>
            <person name="Zimmermann J."/>
            <person name="Zhang F."/>
            <person name="Tietje A.M."/>
            <person name="Marsh S.A."/>
            <person name="Felix M.A."/>
            <person name="Shapira M."/>
            <person name="Kaleta C."/>
            <person name="Schulenburg H."/>
            <person name="Samuel B."/>
        </authorList>
    </citation>
    <scope>NUCLEOTIDE SEQUENCE [LARGE SCALE GENOMIC DNA]</scope>
    <source>
        <strain evidence="3 4">BIGb0172</strain>
    </source>
</reference>
<dbReference type="FunFam" id="3.40.50.300:FF:001116">
    <property type="entry name" value="Type IV pili twitching motility protein PilT"/>
    <property type="match status" value="1"/>
</dbReference>
<dbReference type="RefSeq" id="WP_182325849.1">
    <property type="nucleotide sequence ID" value="NZ_CP058554.1"/>
</dbReference>
<sequence length="378" mass="41949">MERDQASKFINDLLKLMVQRNGSDLFITADFPPAIKIDGKVTKVSSQPLSPTHSLTLARSIMSDKQVAEFEKTKECNFAISPAGIGRFRVNAFMQQGHVGLVLRTIPLTLPTIDGLGVPQVLKDLAMSKRGLCIMVGATGSGKSTTLAAMVDWRNENSYGHIITIEDPVEFVHPHKNCVVTQREVGLDTDTWEAALKNTLRQAPDVILMGEIRDRETMEHAVAFAETGHLCLATLHANSANQALDRIINFFPEERRAQLLMDLSLNLRGLVSQRLLSKQDSKGRVAAVEVMLNSPLISDLIFKGEVNEIKEIMKKSRNLGMQTFDQALFDLYEANLITYEDGLRNADSVNDLRLQIKLGSQRAKRSDLAEGTEHLTIV</sequence>
<dbReference type="PROSITE" id="PS00662">
    <property type="entry name" value="T2SP_E"/>
    <property type="match status" value="1"/>
</dbReference>
<evidence type="ECO:0000256" key="1">
    <source>
        <dbReference type="ARBA" id="ARBA00006611"/>
    </source>
</evidence>
<dbReference type="Gene3D" id="3.40.50.300">
    <property type="entry name" value="P-loop containing nucleotide triphosphate hydrolases"/>
    <property type="match status" value="1"/>
</dbReference>
<proteinExistence type="inferred from homology"/>
<dbReference type="CDD" id="cd01131">
    <property type="entry name" value="PilT"/>
    <property type="match status" value="1"/>
</dbReference>
<dbReference type="InterPro" id="IPR006321">
    <property type="entry name" value="PilT/PilU"/>
</dbReference>
<dbReference type="SUPFAM" id="SSF52540">
    <property type="entry name" value="P-loop containing nucleoside triphosphate hydrolases"/>
    <property type="match status" value="1"/>
</dbReference>
<dbReference type="Proteomes" id="UP000515240">
    <property type="component" value="Chromosome"/>
</dbReference>
<protein>
    <submittedName>
        <fullName evidence="3">PilT/PilU family type 4a pilus ATPase</fullName>
    </submittedName>
</protein>
<comment type="similarity">
    <text evidence="1">Belongs to the GSP E family.</text>
</comment>
<dbReference type="GO" id="GO:0016887">
    <property type="term" value="F:ATP hydrolysis activity"/>
    <property type="evidence" value="ECO:0007669"/>
    <property type="project" value="InterPro"/>
</dbReference>
<evidence type="ECO:0000313" key="3">
    <source>
        <dbReference type="EMBL" id="QMV71403.1"/>
    </source>
</evidence>
<dbReference type="GO" id="GO:0005524">
    <property type="term" value="F:ATP binding"/>
    <property type="evidence" value="ECO:0007669"/>
    <property type="project" value="InterPro"/>
</dbReference>
<dbReference type="InterPro" id="IPR001482">
    <property type="entry name" value="T2SS/T4SS_dom"/>
</dbReference>
<dbReference type="Pfam" id="PF00437">
    <property type="entry name" value="T2SSE"/>
    <property type="match status" value="1"/>
</dbReference>
<feature type="domain" description="Bacterial type II secretion system protein E" evidence="2">
    <location>
        <begin position="200"/>
        <end position="214"/>
    </location>
</feature>
<dbReference type="Gene3D" id="3.30.450.90">
    <property type="match status" value="1"/>
</dbReference>
<dbReference type="EMBL" id="CP058554">
    <property type="protein sequence ID" value="QMV71403.1"/>
    <property type="molecule type" value="Genomic_DNA"/>
</dbReference>
<dbReference type="PANTHER" id="PTHR30486:SF12">
    <property type="entry name" value="TYPE IV PILUS ATPASE PILU"/>
    <property type="match status" value="1"/>
</dbReference>
<dbReference type="InterPro" id="IPR027417">
    <property type="entry name" value="P-loop_NTPase"/>
</dbReference>
<dbReference type="InterPro" id="IPR050921">
    <property type="entry name" value="T4SS_GSP_E_ATPase"/>
</dbReference>
<dbReference type="NCBIfam" id="TIGR01420">
    <property type="entry name" value="pilT_fam"/>
    <property type="match status" value="1"/>
</dbReference>
<name>A0A7G5EBM8_9BURK</name>
<dbReference type="PANTHER" id="PTHR30486">
    <property type="entry name" value="TWITCHING MOTILITY PROTEIN PILT"/>
    <property type="match status" value="1"/>
</dbReference>
<evidence type="ECO:0000313" key="4">
    <source>
        <dbReference type="Proteomes" id="UP000515240"/>
    </source>
</evidence>
<accession>A0A7G5EBM8</accession>
<organism evidence="3 4">
    <name type="scientific">Comamonas piscis</name>
    <dbReference type="NCBI Taxonomy" id="1562974"/>
    <lineage>
        <taxon>Bacteria</taxon>
        <taxon>Pseudomonadati</taxon>
        <taxon>Pseudomonadota</taxon>
        <taxon>Betaproteobacteria</taxon>
        <taxon>Burkholderiales</taxon>
        <taxon>Comamonadaceae</taxon>
        <taxon>Comamonas</taxon>
    </lineage>
</organism>
<dbReference type="KEGG" id="cpis:HS961_00305"/>